<feature type="transmembrane region" description="Helical" evidence="3">
    <location>
        <begin position="133"/>
        <end position="153"/>
    </location>
</feature>
<accession>A0A8H6RVR3</accession>
<dbReference type="Proteomes" id="UP000660729">
    <property type="component" value="Unassembled WGS sequence"/>
</dbReference>
<feature type="transmembrane region" description="Helical" evidence="3">
    <location>
        <begin position="159"/>
        <end position="183"/>
    </location>
</feature>
<organism evidence="4 5">
    <name type="scientific">Pseudocercospora fuligena</name>
    <dbReference type="NCBI Taxonomy" id="685502"/>
    <lineage>
        <taxon>Eukaryota</taxon>
        <taxon>Fungi</taxon>
        <taxon>Dikarya</taxon>
        <taxon>Ascomycota</taxon>
        <taxon>Pezizomycotina</taxon>
        <taxon>Dothideomycetes</taxon>
        <taxon>Dothideomycetidae</taxon>
        <taxon>Mycosphaerellales</taxon>
        <taxon>Mycosphaerellaceae</taxon>
        <taxon>Pseudocercospora</taxon>
    </lineage>
</organism>
<sequence>MPLSTQKPSGQDETGSRSLESVLDGTIDKIADVLASHRALQPLWKAVELGADVVEALHYHITTPLRTDVTRSTARVLCFESILPMISLSRILLGSFESALLYYQCAAIYLLSGAFAGFLYAEVSTKKMRAADLFEATVLLLSLSAIFALHSTVSLSDAFLAPGAFFLPGWLFSVAKILAGLLWNTDSARAERNSGTSEVCVSDSRDGTTSCPIVEDSPRPEAELRGAGVGKESGTRTNGTPESNVTTVLQENLLIAQNNMKLLELARNKDWSFYTANMTRYRAKMAEMAEMVEAHRTETADLKDRLVKMNTACAQMHTTSQQELSELTTKLSEAERQLEAKCKALDNMRNFWEADVISKRNALKEKSIRLEQVTDELHLTEKRFKEFAESSKSKEAKFATRESDHETLLRNLEITFRNLRAELSTSQKTLHTTETKLIESRKEYFILAAQHETSSKEIQNLTQKLEAFTKKSENSEKRIKSLKNWCKFWQENAGREYDARMSLQEQVGLAKDGIEKIEEEEVENARRECENAGESEGEVEEAREMENEMEVEKIENVDEEWENVNDDEFSVAEEEE</sequence>
<keyword evidence="3" id="KW-0472">Membrane</keyword>
<gene>
    <name evidence="4" type="ORF">HII31_00740</name>
</gene>
<proteinExistence type="predicted"/>
<feature type="compositionally biased region" description="Acidic residues" evidence="2">
    <location>
        <begin position="557"/>
        <end position="576"/>
    </location>
</feature>
<feature type="coiled-coil region" evidence="1">
    <location>
        <begin position="317"/>
        <end position="383"/>
    </location>
</feature>
<keyword evidence="3" id="KW-1133">Transmembrane helix</keyword>
<dbReference type="EMBL" id="JABCIY010000004">
    <property type="protein sequence ID" value="KAF7198026.1"/>
    <property type="molecule type" value="Genomic_DNA"/>
</dbReference>
<feature type="compositionally biased region" description="Basic and acidic residues" evidence="2">
    <location>
        <begin position="540"/>
        <end position="556"/>
    </location>
</feature>
<name>A0A8H6RVR3_9PEZI</name>
<keyword evidence="5" id="KW-1185">Reference proteome</keyword>
<comment type="caution">
    <text evidence="4">The sequence shown here is derived from an EMBL/GenBank/DDBJ whole genome shotgun (WGS) entry which is preliminary data.</text>
</comment>
<keyword evidence="1" id="KW-0175">Coiled coil</keyword>
<evidence type="ECO:0000256" key="2">
    <source>
        <dbReference type="SAM" id="MobiDB-lite"/>
    </source>
</evidence>
<feature type="region of interest" description="Disordered" evidence="2">
    <location>
        <begin position="209"/>
        <end position="243"/>
    </location>
</feature>
<evidence type="ECO:0000313" key="5">
    <source>
        <dbReference type="Proteomes" id="UP000660729"/>
    </source>
</evidence>
<evidence type="ECO:0000256" key="3">
    <source>
        <dbReference type="SAM" id="Phobius"/>
    </source>
</evidence>
<evidence type="ECO:0000313" key="4">
    <source>
        <dbReference type="EMBL" id="KAF7198026.1"/>
    </source>
</evidence>
<keyword evidence="3" id="KW-0812">Transmembrane</keyword>
<feature type="region of interest" description="Disordered" evidence="2">
    <location>
        <begin position="521"/>
        <end position="576"/>
    </location>
</feature>
<feature type="transmembrane region" description="Helical" evidence="3">
    <location>
        <begin position="99"/>
        <end position="121"/>
    </location>
</feature>
<dbReference type="OrthoDB" id="3649324at2759"/>
<evidence type="ECO:0000256" key="1">
    <source>
        <dbReference type="SAM" id="Coils"/>
    </source>
</evidence>
<reference evidence="4" key="1">
    <citation type="submission" date="2020-04" db="EMBL/GenBank/DDBJ databases">
        <title>Draft genome resource of the tomato pathogen Pseudocercospora fuligena.</title>
        <authorList>
            <person name="Zaccaron A."/>
        </authorList>
    </citation>
    <scope>NUCLEOTIDE SEQUENCE</scope>
    <source>
        <strain evidence="4">PF001</strain>
    </source>
</reference>
<dbReference type="AlphaFoldDB" id="A0A8H6RVR3"/>
<protein>
    <submittedName>
        <fullName evidence="4">Uncharacterized protein</fullName>
    </submittedName>
</protein>